<protein>
    <submittedName>
        <fullName evidence="9">Rod shape-determining protein MreD</fullName>
    </submittedName>
</protein>
<accession>A0A075SFE1</accession>
<keyword evidence="6 8" id="KW-1133">Transmembrane helix</keyword>
<keyword evidence="4 8" id="KW-0812">Transmembrane</keyword>
<feature type="transmembrane region" description="Helical" evidence="8">
    <location>
        <begin position="74"/>
        <end position="96"/>
    </location>
</feature>
<dbReference type="HOGENOM" id="CLU_121959_2_0_9"/>
<feature type="transmembrane region" description="Helical" evidence="8">
    <location>
        <begin position="6"/>
        <end position="30"/>
    </location>
</feature>
<gene>
    <name evidence="9" type="ORF">ID09_00115</name>
</gene>
<dbReference type="Proteomes" id="UP000028185">
    <property type="component" value="Chromosome"/>
</dbReference>
<comment type="similarity">
    <text evidence="2">Belongs to the MreD family.</text>
</comment>
<dbReference type="GO" id="GO:0005886">
    <property type="term" value="C:plasma membrane"/>
    <property type="evidence" value="ECO:0007669"/>
    <property type="project" value="UniProtKB-SubCell"/>
</dbReference>
<evidence type="ECO:0000256" key="7">
    <source>
        <dbReference type="ARBA" id="ARBA00023136"/>
    </source>
</evidence>
<feature type="transmembrane region" description="Helical" evidence="8">
    <location>
        <begin position="108"/>
        <end position="129"/>
    </location>
</feature>
<keyword evidence="5" id="KW-0133">Cell shape</keyword>
<evidence type="ECO:0000256" key="1">
    <source>
        <dbReference type="ARBA" id="ARBA00004651"/>
    </source>
</evidence>
<evidence type="ECO:0000256" key="2">
    <source>
        <dbReference type="ARBA" id="ARBA00007776"/>
    </source>
</evidence>
<organism evidence="9 10">
    <name type="scientific">Streptococcus suis 6407</name>
    <dbReference type="NCBI Taxonomy" id="1214179"/>
    <lineage>
        <taxon>Bacteria</taxon>
        <taxon>Bacillati</taxon>
        <taxon>Bacillota</taxon>
        <taxon>Bacilli</taxon>
        <taxon>Lactobacillales</taxon>
        <taxon>Streptococcaceae</taxon>
        <taxon>Streptococcus</taxon>
    </lineage>
</organism>
<feature type="transmembrane region" description="Helical" evidence="8">
    <location>
        <begin position="42"/>
        <end position="68"/>
    </location>
</feature>
<dbReference type="GO" id="GO:0008360">
    <property type="term" value="P:regulation of cell shape"/>
    <property type="evidence" value="ECO:0007669"/>
    <property type="project" value="UniProtKB-KW"/>
</dbReference>
<keyword evidence="7 8" id="KW-0472">Membrane</keyword>
<evidence type="ECO:0000313" key="9">
    <source>
        <dbReference type="EMBL" id="AIG42563.1"/>
    </source>
</evidence>
<feature type="transmembrane region" description="Helical" evidence="8">
    <location>
        <begin position="135"/>
        <end position="157"/>
    </location>
</feature>
<evidence type="ECO:0000256" key="6">
    <source>
        <dbReference type="ARBA" id="ARBA00022989"/>
    </source>
</evidence>
<name>A0A075SFE1_STRSU</name>
<reference evidence="9 10" key="1">
    <citation type="journal article" date="2014" name="Genome Announc.">
        <title>Whole-Genome Sequence of Streptococcus suis Serotype 4 Reference Strain 6407.</title>
        <authorList>
            <person name="Wang K."/>
            <person name="Chen J."/>
            <person name="Yao H."/>
            <person name="Lu C."/>
        </authorList>
    </citation>
    <scope>NUCLEOTIDE SEQUENCE [LARGE SCALE GENOMIC DNA]</scope>
    <source>
        <strain evidence="9">6407</strain>
    </source>
</reference>
<dbReference type="GeneID" id="8154024"/>
<dbReference type="AlphaFoldDB" id="A0A075SFE1"/>
<dbReference type="EMBL" id="CP008921">
    <property type="protein sequence ID" value="AIG42563.1"/>
    <property type="molecule type" value="Genomic_DNA"/>
</dbReference>
<keyword evidence="3" id="KW-1003">Cell membrane</keyword>
<evidence type="ECO:0000256" key="5">
    <source>
        <dbReference type="ARBA" id="ARBA00022960"/>
    </source>
</evidence>
<dbReference type="PATRIC" id="fig|1214179.4.peg.2"/>
<evidence type="ECO:0000256" key="3">
    <source>
        <dbReference type="ARBA" id="ARBA00022475"/>
    </source>
</evidence>
<evidence type="ECO:0000256" key="8">
    <source>
        <dbReference type="SAM" id="Phobius"/>
    </source>
</evidence>
<proteinExistence type="inferred from homology"/>
<evidence type="ECO:0000313" key="10">
    <source>
        <dbReference type="Proteomes" id="UP000028185"/>
    </source>
</evidence>
<dbReference type="InterPro" id="IPR007227">
    <property type="entry name" value="Cell_shape_determining_MreD"/>
</dbReference>
<sequence>MRNKMIEIFMFPILFFILLLDGQISTLVTNWSVGLFTISSHLVLMLAIFYANYVSLGFSLFIFTLLGLVYDISYLNLIGIATTTLPLVLYCIYFFFQGAVSKRGINILILLVAIFQFEFISYSFARIFHITNLSVFIFVFNKLLPSLLFNLVLFFVLQPLFERLFGITNKT</sequence>
<dbReference type="Pfam" id="PF04093">
    <property type="entry name" value="MreD"/>
    <property type="match status" value="1"/>
</dbReference>
<comment type="subcellular location">
    <subcellularLocation>
        <location evidence="1">Cell membrane</location>
        <topology evidence="1">Multi-pass membrane protein</topology>
    </subcellularLocation>
</comment>
<evidence type="ECO:0000256" key="4">
    <source>
        <dbReference type="ARBA" id="ARBA00022692"/>
    </source>
</evidence>
<dbReference type="RefSeq" id="WP_002935339.1">
    <property type="nucleotide sequence ID" value="NZ_ALLE01000049.1"/>
</dbReference>